<keyword evidence="1" id="KW-0732">Signal</keyword>
<protein>
    <submittedName>
        <fullName evidence="3">Uncharacterized protein</fullName>
    </submittedName>
</protein>
<feature type="signal peptide" evidence="1">
    <location>
        <begin position="1"/>
        <end position="23"/>
    </location>
</feature>
<reference evidence="3" key="1">
    <citation type="submission" date="2022-11" db="UniProtKB">
        <authorList>
            <consortium name="WormBaseParasite"/>
        </authorList>
    </citation>
    <scope>IDENTIFICATION</scope>
</reference>
<dbReference type="AlphaFoldDB" id="A0A914VZJ8"/>
<organism evidence="2 3">
    <name type="scientific">Plectus sambesii</name>
    <dbReference type="NCBI Taxonomy" id="2011161"/>
    <lineage>
        <taxon>Eukaryota</taxon>
        <taxon>Metazoa</taxon>
        <taxon>Ecdysozoa</taxon>
        <taxon>Nematoda</taxon>
        <taxon>Chromadorea</taxon>
        <taxon>Plectida</taxon>
        <taxon>Plectina</taxon>
        <taxon>Plectoidea</taxon>
        <taxon>Plectidae</taxon>
        <taxon>Plectus</taxon>
    </lineage>
</organism>
<proteinExistence type="predicted"/>
<keyword evidence="2" id="KW-1185">Reference proteome</keyword>
<evidence type="ECO:0000313" key="3">
    <source>
        <dbReference type="WBParaSite" id="PSAMB.scaffold2803size21180.g19268.t1"/>
    </source>
</evidence>
<name>A0A914VZJ8_9BILA</name>
<evidence type="ECO:0000313" key="2">
    <source>
        <dbReference type="Proteomes" id="UP000887566"/>
    </source>
</evidence>
<sequence>MATLLLKLMAFALGVDFLNNAAACSSKPNDITQASVLVTTTVPWNASYSSVGKEFALGLIQAPIRIALLNRQNDNNLRVDDFIINVYENYDLVEGFVILNKTVDRQYITDLYTSAFAGMNFTLLYSVA</sequence>
<dbReference type="WBParaSite" id="PSAMB.scaffold2803size21180.g19268.t1">
    <property type="protein sequence ID" value="PSAMB.scaffold2803size21180.g19268.t1"/>
    <property type="gene ID" value="PSAMB.scaffold2803size21180.g19268"/>
</dbReference>
<feature type="chain" id="PRO_5037552015" evidence="1">
    <location>
        <begin position="24"/>
        <end position="128"/>
    </location>
</feature>
<accession>A0A914VZJ8</accession>
<evidence type="ECO:0000256" key="1">
    <source>
        <dbReference type="SAM" id="SignalP"/>
    </source>
</evidence>
<dbReference type="Proteomes" id="UP000887566">
    <property type="component" value="Unplaced"/>
</dbReference>